<reference evidence="2 3" key="1">
    <citation type="submission" date="2018-07" db="EMBL/GenBank/DDBJ databases">
        <title>Chitinophaga K2CV101002-2 sp. nov., isolated from a monsoon evergreen broad-leaved forest soil.</title>
        <authorList>
            <person name="Lv Y."/>
        </authorList>
    </citation>
    <scope>NUCLEOTIDE SEQUENCE [LARGE SCALE GENOMIC DNA]</scope>
    <source>
        <strain evidence="2 3">GDMCC 1.1288</strain>
    </source>
</reference>
<dbReference type="Proteomes" id="UP000260644">
    <property type="component" value="Unassembled WGS sequence"/>
</dbReference>
<dbReference type="AlphaFoldDB" id="A0A3E1Y746"/>
<feature type="domain" description="Integrase catalytic" evidence="1">
    <location>
        <begin position="9"/>
        <end position="49"/>
    </location>
</feature>
<sequence>MQQWYDDNKITLQYIQPGRSMQNAYIEGKNGTIRGGILAAYIFHGLSEV</sequence>
<dbReference type="EMBL" id="QPMM01000010">
    <property type="protein sequence ID" value="RFS20737.1"/>
    <property type="molecule type" value="Genomic_DNA"/>
</dbReference>
<protein>
    <recommendedName>
        <fullName evidence="1">Integrase catalytic domain-containing protein</fullName>
    </recommendedName>
</protein>
<proteinExistence type="predicted"/>
<dbReference type="InterPro" id="IPR012337">
    <property type="entry name" value="RNaseH-like_sf"/>
</dbReference>
<evidence type="ECO:0000313" key="3">
    <source>
        <dbReference type="Proteomes" id="UP000260644"/>
    </source>
</evidence>
<comment type="caution">
    <text evidence="2">The sequence shown here is derived from an EMBL/GenBank/DDBJ whole genome shotgun (WGS) entry which is preliminary data.</text>
</comment>
<dbReference type="SUPFAM" id="SSF53098">
    <property type="entry name" value="Ribonuclease H-like"/>
    <property type="match status" value="1"/>
</dbReference>
<evidence type="ECO:0000313" key="2">
    <source>
        <dbReference type="EMBL" id="RFS20737.1"/>
    </source>
</evidence>
<accession>A0A3E1Y746</accession>
<keyword evidence="3" id="KW-1185">Reference proteome</keyword>
<name>A0A3E1Y746_9BACT</name>
<dbReference type="Pfam" id="PF13683">
    <property type="entry name" value="rve_3"/>
    <property type="match status" value="1"/>
</dbReference>
<dbReference type="GO" id="GO:0015074">
    <property type="term" value="P:DNA integration"/>
    <property type="evidence" value="ECO:0007669"/>
    <property type="project" value="InterPro"/>
</dbReference>
<dbReference type="RefSeq" id="WP_394337599.1">
    <property type="nucleotide sequence ID" value="NZ_QPMM01000010.1"/>
</dbReference>
<organism evidence="2 3">
    <name type="scientific">Chitinophaga silvatica</name>
    <dbReference type="NCBI Taxonomy" id="2282649"/>
    <lineage>
        <taxon>Bacteria</taxon>
        <taxon>Pseudomonadati</taxon>
        <taxon>Bacteroidota</taxon>
        <taxon>Chitinophagia</taxon>
        <taxon>Chitinophagales</taxon>
        <taxon>Chitinophagaceae</taxon>
        <taxon>Chitinophaga</taxon>
    </lineage>
</organism>
<evidence type="ECO:0000259" key="1">
    <source>
        <dbReference type="Pfam" id="PF13683"/>
    </source>
</evidence>
<gene>
    <name evidence="2" type="ORF">DVR12_19465</name>
</gene>
<dbReference type="InterPro" id="IPR001584">
    <property type="entry name" value="Integrase_cat-core"/>
</dbReference>